<reference evidence="1 2" key="1">
    <citation type="submission" date="2016-09" db="EMBL/GenBank/DDBJ databases">
        <title>The complete genome sequences of Rhizobium gallicum, symbiovars gallicum and phaseoli, symbionts associated to common bean (Phaseolus vulgaris).</title>
        <authorList>
            <person name="Bustos P."/>
            <person name="Santamaria R.I."/>
            <person name="Perez-Carrascal O.M."/>
            <person name="Juarez S."/>
            <person name="Lozano L."/>
            <person name="Martinez-Flores I."/>
            <person name="Martinez-Romero E."/>
            <person name="Cevallos M."/>
            <person name="Romero D."/>
            <person name="Davila G."/>
            <person name="Gonzalez V."/>
        </authorList>
    </citation>
    <scope>NUCLEOTIDE SEQUENCE [LARGE SCALE GENOMIC DNA]</scope>
    <source>
        <strain evidence="1 2">8C-3</strain>
        <plasmid evidence="2">Plasmid prsp8c3b</plasmid>
    </source>
</reference>
<keyword evidence="1" id="KW-0614">Plasmid</keyword>
<gene>
    <name evidence="1" type="ORF">AM571_PB00025</name>
</gene>
<organism evidence="1 2">
    <name type="scientific">Rhizobium etli 8C-3</name>
    <dbReference type="NCBI Taxonomy" id="538025"/>
    <lineage>
        <taxon>Bacteria</taxon>
        <taxon>Pseudomonadati</taxon>
        <taxon>Pseudomonadota</taxon>
        <taxon>Alphaproteobacteria</taxon>
        <taxon>Hyphomicrobiales</taxon>
        <taxon>Rhizobiaceae</taxon>
        <taxon>Rhizobium/Agrobacterium group</taxon>
        <taxon>Rhizobium</taxon>
    </lineage>
</organism>
<name>A0A1L5PB44_RHIET</name>
<dbReference type="Proteomes" id="UP000185109">
    <property type="component" value="Plasmid pRsp8C3b"/>
</dbReference>
<dbReference type="EMBL" id="CP017243">
    <property type="protein sequence ID" value="APO77323.1"/>
    <property type="molecule type" value="Genomic_DNA"/>
</dbReference>
<geneLocation type="plasmid" evidence="2">
    <name>prsp8c3b</name>
</geneLocation>
<evidence type="ECO:0000313" key="1">
    <source>
        <dbReference type="EMBL" id="APO77323.1"/>
    </source>
</evidence>
<accession>A0A1L5PB44</accession>
<evidence type="ECO:0000313" key="2">
    <source>
        <dbReference type="Proteomes" id="UP000185109"/>
    </source>
</evidence>
<sequence length="91" mass="9878">MTPDLRPRICRKTKKPAAGGGAAGFSKELNNGWEEECRCSVRRPLGGGVGRLKHEALREEVHCFDALRIPEASLIASIQIAMQPCVCCIAT</sequence>
<proteinExistence type="predicted"/>
<dbReference type="AlphaFoldDB" id="A0A1L5PB44"/>
<protein>
    <submittedName>
        <fullName evidence="1">Uncharacterized protein</fullName>
    </submittedName>
</protein>